<proteinExistence type="predicted"/>
<accession>A0A8J2JAQ2</accession>
<reference evidence="1" key="1">
    <citation type="submission" date="2021-06" db="EMBL/GenBank/DDBJ databases">
        <authorList>
            <person name="Hodson N. C."/>
            <person name="Mongue J. A."/>
            <person name="Jaron S. K."/>
        </authorList>
    </citation>
    <scope>NUCLEOTIDE SEQUENCE</scope>
</reference>
<gene>
    <name evidence="1" type="ORF">AFUS01_LOCUS4883</name>
</gene>
<protein>
    <submittedName>
        <fullName evidence="1">Uncharacterized protein</fullName>
    </submittedName>
</protein>
<evidence type="ECO:0000313" key="1">
    <source>
        <dbReference type="EMBL" id="CAG7709899.1"/>
    </source>
</evidence>
<keyword evidence="2" id="KW-1185">Reference proteome</keyword>
<dbReference type="Proteomes" id="UP000708208">
    <property type="component" value="Unassembled WGS sequence"/>
</dbReference>
<dbReference type="EMBL" id="CAJVCH010030715">
    <property type="protein sequence ID" value="CAG7709899.1"/>
    <property type="molecule type" value="Genomic_DNA"/>
</dbReference>
<organism evidence="1 2">
    <name type="scientific">Allacma fusca</name>
    <dbReference type="NCBI Taxonomy" id="39272"/>
    <lineage>
        <taxon>Eukaryota</taxon>
        <taxon>Metazoa</taxon>
        <taxon>Ecdysozoa</taxon>
        <taxon>Arthropoda</taxon>
        <taxon>Hexapoda</taxon>
        <taxon>Collembola</taxon>
        <taxon>Symphypleona</taxon>
        <taxon>Sminthuridae</taxon>
        <taxon>Allacma</taxon>
    </lineage>
</organism>
<sequence length="313" mass="34893">MGMILVRRLPTALNHDVLMTYLGRRQFVQPNFRGQNSNVTAKSDVHDFLHEPLQWEFNSTVIAEWRGREGKIGDTCFYPAWVKHAQPILDAMKQYNKAKLDLKGEYEKAKKKKTTKAANAHEYIKEQADNIAKARINASGNVRAQLVSSNRAFPYDIQESNSNNSDLMQLLCEGGELLQCKQLGRTEFGVCTCFDMEDGKPMYATTAEDGHCRGVSGSTCNGEDPVISTVCEDKLTCVSFSQGACEFEFGKKFHCSGYPAGIIGKQNYFCSRRTYHPEHSNDFAEGGYFLGGSSPSEFGRACLLAFINTTLVP</sequence>
<name>A0A8J2JAQ2_9HEXA</name>
<dbReference type="AlphaFoldDB" id="A0A8J2JAQ2"/>
<comment type="caution">
    <text evidence="1">The sequence shown here is derived from an EMBL/GenBank/DDBJ whole genome shotgun (WGS) entry which is preliminary data.</text>
</comment>
<evidence type="ECO:0000313" key="2">
    <source>
        <dbReference type="Proteomes" id="UP000708208"/>
    </source>
</evidence>